<dbReference type="InterPro" id="IPR005123">
    <property type="entry name" value="Oxoglu/Fe-dep_dioxygenase_dom"/>
</dbReference>
<accession>A0A2T5HWK9</accession>
<dbReference type="EC" id="1.13.12.19" evidence="4"/>
<evidence type="ECO:0000256" key="2">
    <source>
        <dbReference type="ARBA" id="ARBA00004767"/>
    </source>
</evidence>
<dbReference type="GO" id="GO:0046872">
    <property type="term" value="F:metal ion binding"/>
    <property type="evidence" value="ECO:0007669"/>
    <property type="project" value="UniProtKB-KW"/>
</dbReference>
<comment type="catalytic activity">
    <reaction evidence="10">
        <text>L-arginine + 2-oxoglutarate + O2 = guanidine + L-glutamate 5-semialdehyde + succinate + CO2</text>
        <dbReference type="Rhea" id="RHEA:31535"/>
        <dbReference type="ChEBI" id="CHEBI:15379"/>
        <dbReference type="ChEBI" id="CHEBI:16526"/>
        <dbReference type="ChEBI" id="CHEBI:16810"/>
        <dbReference type="ChEBI" id="CHEBI:30031"/>
        <dbReference type="ChEBI" id="CHEBI:30087"/>
        <dbReference type="ChEBI" id="CHEBI:32682"/>
        <dbReference type="ChEBI" id="CHEBI:58066"/>
        <dbReference type="EC" id="1.14.20.7"/>
    </reaction>
</comment>
<comment type="catalytic activity">
    <reaction evidence="9">
        <text>2-oxoglutarate + O2 + 2 H(+) = ethene + 3 CO2 + H2O</text>
        <dbReference type="Rhea" id="RHEA:31523"/>
        <dbReference type="ChEBI" id="CHEBI:15377"/>
        <dbReference type="ChEBI" id="CHEBI:15378"/>
        <dbReference type="ChEBI" id="CHEBI:15379"/>
        <dbReference type="ChEBI" id="CHEBI:16526"/>
        <dbReference type="ChEBI" id="CHEBI:16810"/>
        <dbReference type="ChEBI" id="CHEBI:18153"/>
        <dbReference type="EC" id="1.13.12.19"/>
    </reaction>
</comment>
<evidence type="ECO:0000256" key="5">
    <source>
        <dbReference type="ARBA" id="ARBA00019045"/>
    </source>
</evidence>
<keyword evidence="14" id="KW-1185">Reference proteome</keyword>
<dbReference type="GO" id="GO:0102276">
    <property type="term" value="F:2-oxoglutarate oxygenase/decarboxylase (ethylene-forming) activity"/>
    <property type="evidence" value="ECO:0007669"/>
    <property type="project" value="UniProtKB-EC"/>
</dbReference>
<evidence type="ECO:0000259" key="12">
    <source>
        <dbReference type="PROSITE" id="PS51471"/>
    </source>
</evidence>
<evidence type="ECO:0000313" key="14">
    <source>
        <dbReference type="Proteomes" id="UP000244077"/>
    </source>
</evidence>
<feature type="domain" description="Fe2OG dioxygenase" evidence="12">
    <location>
        <begin position="168"/>
        <end position="268"/>
    </location>
</feature>
<dbReference type="RefSeq" id="WP_107814954.1">
    <property type="nucleotide sequence ID" value="NZ_QAOH01000001.1"/>
</dbReference>
<dbReference type="InterPro" id="IPR050231">
    <property type="entry name" value="Iron_ascorbate_oxido_reductase"/>
</dbReference>
<keyword evidence="11" id="KW-0479">Metal-binding</keyword>
<keyword evidence="6" id="KW-0266">Ethylene biosynthesis</keyword>
<evidence type="ECO:0000256" key="8">
    <source>
        <dbReference type="ARBA" id="ARBA00031282"/>
    </source>
</evidence>
<proteinExistence type="inferred from homology"/>
<dbReference type="Pfam" id="PF03171">
    <property type="entry name" value="2OG-FeII_Oxy"/>
    <property type="match status" value="1"/>
</dbReference>
<dbReference type="GO" id="GO:0051213">
    <property type="term" value="F:dioxygenase activity"/>
    <property type="evidence" value="ECO:0007669"/>
    <property type="project" value="UniProtKB-KW"/>
</dbReference>
<evidence type="ECO:0000256" key="7">
    <source>
        <dbReference type="ARBA" id="ARBA00031011"/>
    </source>
</evidence>
<dbReference type="Pfam" id="PF14226">
    <property type="entry name" value="DIOX_N"/>
    <property type="match status" value="1"/>
</dbReference>
<dbReference type="EMBL" id="QAOH01000001">
    <property type="protein sequence ID" value="PTQ75979.1"/>
    <property type="molecule type" value="Genomic_DNA"/>
</dbReference>
<dbReference type="SUPFAM" id="SSF51197">
    <property type="entry name" value="Clavaminate synthase-like"/>
    <property type="match status" value="1"/>
</dbReference>
<dbReference type="InterPro" id="IPR027443">
    <property type="entry name" value="IPNS-like_sf"/>
</dbReference>
<keyword evidence="11" id="KW-0408">Iron</keyword>
<gene>
    <name evidence="13" type="ORF">C8N42_101523</name>
</gene>
<comment type="similarity">
    <text evidence="11">Belongs to the iron/ascorbate-dependent oxidoreductase family.</text>
</comment>
<dbReference type="GO" id="GO:0009693">
    <property type="term" value="P:ethylene biosynthetic process"/>
    <property type="evidence" value="ECO:0007669"/>
    <property type="project" value="UniProtKB-KW"/>
</dbReference>
<name>A0A2T5HWK9_9RHOB</name>
<evidence type="ECO:0000256" key="3">
    <source>
        <dbReference type="ARBA" id="ARBA00012293"/>
    </source>
</evidence>
<sequence length="317" mass="35106">MIPLLDFRLQASGKDPQGFAQQMGQACRDEGVFLLSEHGIPRGLLRDVLSAAEAFFALSEAEKAPLDIRHSPINRGWAPSGVELLGGVSGTPLIKESFSLGLDLSESDPRVQAGEPFRGPNLWPEDDMFRDVMRDYYKEMLGLGRALMRGVERDLELPQGFFQPHFTDPMATLRLSYYPVGSRIMAPPSDQPQFDYGGLTLVLTDGSGGVQIRSRTGQWRDVPEIPGALLVLVGDGLMRWTNDQYRSVPHRLLPPTRPRTLAAFYLDPNPDSIIAPLPGTGVAHYPPVQAAEYLKARLDETYLPPDLPFRQTRGLRG</sequence>
<comment type="pathway">
    <text evidence="2">Alkene biosynthesis; ethylene biosynthesis via 2-oxoglutarate.</text>
</comment>
<dbReference type="InterPro" id="IPR026992">
    <property type="entry name" value="DIOX_N"/>
</dbReference>
<reference evidence="13 14" key="1">
    <citation type="submission" date="2018-04" db="EMBL/GenBank/DDBJ databases">
        <title>Genomic Encyclopedia of Archaeal and Bacterial Type Strains, Phase II (KMG-II): from individual species to whole genera.</title>
        <authorList>
            <person name="Goeker M."/>
        </authorList>
    </citation>
    <scope>NUCLEOTIDE SEQUENCE [LARGE SCALE GENOMIC DNA]</scope>
    <source>
        <strain evidence="13 14">DSM 100434</strain>
    </source>
</reference>
<dbReference type="PROSITE" id="PS51471">
    <property type="entry name" value="FE2OG_OXY"/>
    <property type="match status" value="1"/>
</dbReference>
<dbReference type="OrthoDB" id="21825at2"/>
<comment type="caution">
    <text evidence="13">The sequence shown here is derived from an EMBL/GenBank/DDBJ whole genome shotgun (WGS) entry which is preliminary data.</text>
</comment>
<dbReference type="EC" id="1.14.20.7" evidence="3"/>
<dbReference type="Gene3D" id="2.60.120.330">
    <property type="entry name" value="B-lactam Antibiotic, Isopenicillin N Synthase, Chain"/>
    <property type="match status" value="1"/>
</dbReference>
<organism evidence="13 14">
    <name type="scientific">Celeribacter persicus</name>
    <dbReference type="NCBI Taxonomy" id="1651082"/>
    <lineage>
        <taxon>Bacteria</taxon>
        <taxon>Pseudomonadati</taxon>
        <taxon>Pseudomonadota</taxon>
        <taxon>Alphaproteobacteria</taxon>
        <taxon>Rhodobacterales</taxon>
        <taxon>Roseobacteraceae</taxon>
        <taxon>Celeribacter</taxon>
    </lineage>
</organism>
<evidence type="ECO:0000256" key="1">
    <source>
        <dbReference type="ARBA" id="ARBA00001954"/>
    </source>
</evidence>
<keyword evidence="13" id="KW-0223">Dioxygenase</keyword>
<dbReference type="AlphaFoldDB" id="A0A2T5HWK9"/>
<dbReference type="PANTHER" id="PTHR47990">
    <property type="entry name" value="2-OXOGLUTARATE (2OG) AND FE(II)-DEPENDENT OXYGENASE SUPERFAMILY PROTEIN-RELATED"/>
    <property type="match status" value="1"/>
</dbReference>
<evidence type="ECO:0000256" key="11">
    <source>
        <dbReference type="RuleBase" id="RU003682"/>
    </source>
</evidence>
<protein>
    <recommendedName>
        <fullName evidence="5">2-oxoglutarate-dependent ethylene/succinate-forming enzyme</fullName>
        <ecNumber evidence="4">1.13.12.19</ecNumber>
        <ecNumber evidence="3">1.14.20.7</ecNumber>
    </recommendedName>
    <alternativeName>
        <fullName evidence="7">2-oxoglutarate dioxygenase (ethylene-forming)</fullName>
    </alternativeName>
    <alternativeName>
        <fullName evidence="8">2-oxoglutarate/L-arginine monooxygenase/decarboxylase (succinate-forming)</fullName>
    </alternativeName>
</protein>
<keyword evidence="11" id="KW-0560">Oxidoreductase</keyword>
<evidence type="ECO:0000256" key="10">
    <source>
        <dbReference type="ARBA" id="ARBA00049359"/>
    </source>
</evidence>
<evidence type="ECO:0000256" key="9">
    <source>
        <dbReference type="ARBA" id="ARBA00047725"/>
    </source>
</evidence>
<evidence type="ECO:0000256" key="4">
    <source>
        <dbReference type="ARBA" id="ARBA00012531"/>
    </source>
</evidence>
<evidence type="ECO:0000256" key="6">
    <source>
        <dbReference type="ARBA" id="ARBA00022666"/>
    </source>
</evidence>
<comment type="cofactor">
    <cofactor evidence="1">
        <name>Fe(2+)</name>
        <dbReference type="ChEBI" id="CHEBI:29033"/>
    </cofactor>
</comment>
<evidence type="ECO:0000313" key="13">
    <source>
        <dbReference type="EMBL" id="PTQ75979.1"/>
    </source>
</evidence>
<dbReference type="Proteomes" id="UP000244077">
    <property type="component" value="Unassembled WGS sequence"/>
</dbReference>
<dbReference type="InterPro" id="IPR044861">
    <property type="entry name" value="IPNS-like_FE2OG_OXY"/>
</dbReference>